<accession>A0ABY6B4Z4</accession>
<evidence type="ECO:0000313" key="2">
    <source>
        <dbReference type="Proteomes" id="UP001064933"/>
    </source>
</evidence>
<protein>
    <submittedName>
        <fullName evidence="1">Uncharacterized protein</fullName>
    </submittedName>
</protein>
<name>A0ABY6B4Z4_9BURK</name>
<reference evidence="1" key="1">
    <citation type="submission" date="2022-10" db="EMBL/GenBank/DDBJ databases">
        <title>Characterization and whole genome sequencing of a new Roseateles species, isolated from fresh water.</title>
        <authorList>
            <person name="Guliayeva D.Y."/>
            <person name="Akhremchuk A.E."/>
            <person name="Sikolenko M.A."/>
            <person name="Valentovich L.N."/>
            <person name="Sidarenka A.V."/>
        </authorList>
    </citation>
    <scope>NUCLEOTIDE SEQUENCE</scope>
    <source>
        <strain evidence="1">BIM B-1768</strain>
    </source>
</reference>
<dbReference type="Proteomes" id="UP001064933">
    <property type="component" value="Chromosome"/>
</dbReference>
<evidence type="ECO:0000313" key="1">
    <source>
        <dbReference type="EMBL" id="UXH78335.1"/>
    </source>
</evidence>
<gene>
    <name evidence="1" type="ORF">N4261_25870</name>
</gene>
<keyword evidence="2" id="KW-1185">Reference proteome</keyword>
<organism evidence="1 2">
    <name type="scientific">Roseateles amylovorans</name>
    <dbReference type="NCBI Taxonomy" id="2978473"/>
    <lineage>
        <taxon>Bacteria</taxon>
        <taxon>Pseudomonadati</taxon>
        <taxon>Pseudomonadota</taxon>
        <taxon>Betaproteobacteria</taxon>
        <taxon>Burkholderiales</taxon>
        <taxon>Sphaerotilaceae</taxon>
        <taxon>Roseateles</taxon>
    </lineage>
</organism>
<proteinExistence type="predicted"/>
<dbReference type="EMBL" id="CP104562">
    <property type="protein sequence ID" value="UXH78335.1"/>
    <property type="molecule type" value="Genomic_DNA"/>
</dbReference>
<sequence>MKRLLRALFLLLLLGLTGAALLLQSAPSVPLRDPSALGDQVAQAHAAFKRNDPRGQAPGVRPLRLSESELEGLLELGLNRWRPARADLRLAPGEAEVQLSIELPLPWRWRWRWRWLNIDTRWQQAPSAALWPALSSLRVGHLPLPASVSGWLLHQAARQALGEDDLKLARGLLRELIFESHGVDLRYEWQPDTARQLASRLWPEVERERLRVYEARIGELSQAYPPGSPVPLTPWLETLLRLAAQRSEGRVDIAAAEHRALILSLGLYASGQTWGRFIPQAREWPRPRPQVLLLGGREDFALHLLISAVLAIEGGGPVTDAIGLYKEIADSRGGSGFSFNDLAVDLAGKRLGLLSQQAPLRLQGFAAGTVQESDFTPAVADLPEFLSAEQFQRDYGGPDGAPYRALMARIEARVDALPWFR</sequence>
<dbReference type="RefSeq" id="WP_261758122.1">
    <property type="nucleotide sequence ID" value="NZ_CP104562.2"/>
</dbReference>